<dbReference type="OMA" id="XLESILY"/>
<dbReference type="InterPro" id="IPR044965">
    <property type="entry name" value="Glyco_hydro_17_plant"/>
</dbReference>
<evidence type="ECO:0000256" key="7">
    <source>
        <dbReference type="RuleBase" id="RU004335"/>
    </source>
</evidence>
<comment type="catalytic activity">
    <reaction evidence="1">
        <text>Hydrolysis of (1-&gt;3)-beta-D-glucosidic linkages in (1-&gt;3)-beta-D-glucans.</text>
        <dbReference type="EC" id="3.2.1.39"/>
    </reaction>
</comment>
<evidence type="ECO:0000256" key="1">
    <source>
        <dbReference type="ARBA" id="ARBA00000382"/>
    </source>
</evidence>
<dbReference type="SUPFAM" id="SSF51445">
    <property type="entry name" value="(Trans)glycosidases"/>
    <property type="match status" value="1"/>
</dbReference>
<evidence type="ECO:0000256" key="5">
    <source>
        <dbReference type="ARBA" id="ARBA00022801"/>
    </source>
</evidence>
<evidence type="ECO:0000256" key="4">
    <source>
        <dbReference type="ARBA" id="ARBA00022729"/>
    </source>
</evidence>
<keyword evidence="10" id="KW-1185">Reference proteome</keyword>
<dbReference type="GO" id="GO:0042973">
    <property type="term" value="F:glucan endo-1,3-beta-D-glucosidase activity"/>
    <property type="evidence" value="ECO:0007669"/>
    <property type="project" value="UniProtKB-EC"/>
</dbReference>
<organism evidence="9 10">
    <name type="scientific">Kalanchoe fedtschenkoi</name>
    <name type="common">Lavender scallops</name>
    <name type="synonym">South American air plant</name>
    <dbReference type="NCBI Taxonomy" id="63787"/>
    <lineage>
        <taxon>Eukaryota</taxon>
        <taxon>Viridiplantae</taxon>
        <taxon>Streptophyta</taxon>
        <taxon>Embryophyta</taxon>
        <taxon>Tracheophyta</taxon>
        <taxon>Spermatophyta</taxon>
        <taxon>Magnoliopsida</taxon>
        <taxon>eudicotyledons</taxon>
        <taxon>Gunneridae</taxon>
        <taxon>Pentapetalae</taxon>
        <taxon>Saxifragales</taxon>
        <taxon>Crassulaceae</taxon>
        <taxon>Kalanchoe</taxon>
    </lineage>
</organism>
<dbReference type="Gene3D" id="3.20.20.80">
    <property type="entry name" value="Glycosidases"/>
    <property type="match status" value="1"/>
</dbReference>
<keyword evidence="4 8" id="KW-0732">Signal</keyword>
<evidence type="ECO:0000313" key="9">
    <source>
        <dbReference type="EnsemblPlants" id="Kaladp0053s0056.1.v1.1"/>
    </source>
</evidence>
<evidence type="ECO:0000313" key="10">
    <source>
        <dbReference type="Proteomes" id="UP000594263"/>
    </source>
</evidence>
<name>A0A7N0U2A3_KALFE</name>
<sequence>MIRRSVSLVHISLVLFIVSLSVRPLGINYGQLGSNLPHPDQVVTLLKSLRITKTRIYDTNPDILRAFASTGIEVIVTVENNMMAVLSDPQQALQWVNSHIAPYYPATKITGIAVGNEVFSDPDSSLMGQVVPAISSIHRALVQLGLNPFIHVSTPNSLAVLASSYPPSTGAFKTELAPVMAQFLQFLDATKSPFWINAYPFFTYKDDPSQIPLDYVLMNSNTGMLDRSTNLRYDNMLHAQVDAVAFAMHRLGFSNIEVKVSETGWPSSGDPDEAGATLENAATYTRNMIRRHLLGSEGTPLRPQSRLDVYLFALFNENLKPGPCSERNYGLYHPDGTLAYNVGMSTLLSSSTFVSSTSRGSHTSSSATKGLNQGSMKTWMLLSCFWLIFHRLIYV</sequence>
<protein>
    <recommendedName>
        <fullName evidence="3">glucan endo-1,3-beta-D-glucosidase</fullName>
        <ecNumber evidence="3">3.2.1.39</ecNumber>
    </recommendedName>
</protein>
<evidence type="ECO:0000256" key="8">
    <source>
        <dbReference type="SAM" id="SignalP"/>
    </source>
</evidence>
<reference evidence="9" key="1">
    <citation type="submission" date="2021-01" db="UniProtKB">
        <authorList>
            <consortium name="EnsemblPlants"/>
        </authorList>
    </citation>
    <scope>IDENTIFICATION</scope>
</reference>
<feature type="signal peptide" evidence="8">
    <location>
        <begin position="1"/>
        <end position="24"/>
    </location>
</feature>
<keyword evidence="5" id="KW-0378">Hydrolase</keyword>
<dbReference type="Gramene" id="Kaladp0053s0056.1.v1.1">
    <property type="protein sequence ID" value="Kaladp0053s0056.1.v1.1"/>
    <property type="gene ID" value="Kaladp0053s0056.v1.1"/>
</dbReference>
<dbReference type="Proteomes" id="UP000594263">
    <property type="component" value="Unplaced"/>
</dbReference>
<feature type="chain" id="PRO_5029452707" description="glucan endo-1,3-beta-D-glucosidase" evidence="8">
    <location>
        <begin position="25"/>
        <end position="395"/>
    </location>
</feature>
<dbReference type="GO" id="GO:0005975">
    <property type="term" value="P:carbohydrate metabolic process"/>
    <property type="evidence" value="ECO:0007669"/>
    <property type="project" value="InterPro"/>
</dbReference>
<dbReference type="PANTHER" id="PTHR32227">
    <property type="entry name" value="GLUCAN ENDO-1,3-BETA-GLUCOSIDASE BG1-RELATED-RELATED"/>
    <property type="match status" value="1"/>
</dbReference>
<dbReference type="EC" id="3.2.1.39" evidence="3"/>
<evidence type="ECO:0000256" key="6">
    <source>
        <dbReference type="ARBA" id="ARBA00023295"/>
    </source>
</evidence>
<dbReference type="EnsemblPlants" id="Kaladp0053s0056.1.v1.1">
    <property type="protein sequence ID" value="Kaladp0053s0056.1.v1.1"/>
    <property type="gene ID" value="Kaladp0053s0056.v1.1"/>
</dbReference>
<dbReference type="AlphaFoldDB" id="A0A7N0U2A3"/>
<dbReference type="InterPro" id="IPR000490">
    <property type="entry name" value="Glyco_hydro_17"/>
</dbReference>
<proteinExistence type="inferred from homology"/>
<accession>A0A7N0U2A3</accession>
<evidence type="ECO:0000256" key="3">
    <source>
        <dbReference type="ARBA" id="ARBA00012780"/>
    </source>
</evidence>
<dbReference type="FunFam" id="3.20.20.80:FF:000005">
    <property type="entry name" value="Glucan endo-1,3-beta-glucosidase 14"/>
    <property type="match status" value="1"/>
</dbReference>
<dbReference type="Pfam" id="PF00332">
    <property type="entry name" value="Glyco_hydro_17"/>
    <property type="match status" value="1"/>
</dbReference>
<comment type="similarity">
    <text evidence="2 7">Belongs to the glycosyl hydrolase 17 family.</text>
</comment>
<keyword evidence="6" id="KW-0326">Glycosidase</keyword>
<dbReference type="InterPro" id="IPR017853">
    <property type="entry name" value="GH"/>
</dbReference>
<evidence type="ECO:0000256" key="2">
    <source>
        <dbReference type="ARBA" id="ARBA00008773"/>
    </source>
</evidence>